<dbReference type="PANTHER" id="PTHR20900">
    <property type="entry name" value="NADH:UBIQUINONE OXIDOREDUCTASE B18-LIKE SUBUNIT"/>
    <property type="match status" value="1"/>
</dbReference>
<evidence type="ECO:0000313" key="13">
    <source>
        <dbReference type="EMBL" id="ESL07917.1"/>
    </source>
</evidence>
<evidence type="ECO:0000256" key="5">
    <source>
        <dbReference type="ARBA" id="ARBA00018677"/>
    </source>
</evidence>
<evidence type="ECO:0000256" key="7">
    <source>
        <dbReference type="ARBA" id="ARBA00022660"/>
    </source>
</evidence>
<evidence type="ECO:0000256" key="1">
    <source>
        <dbReference type="ARBA" id="ARBA00003195"/>
    </source>
</evidence>
<dbReference type="Proteomes" id="UP000031737">
    <property type="component" value="Unassembled WGS sequence"/>
</dbReference>
<evidence type="ECO:0000256" key="12">
    <source>
        <dbReference type="ARBA" id="ARBA00023157"/>
    </source>
</evidence>
<evidence type="ECO:0000313" key="14">
    <source>
        <dbReference type="Proteomes" id="UP000031737"/>
    </source>
</evidence>
<evidence type="ECO:0000256" key="8">
    <source>
        <dbReference type="ARBA" id="ARBA00022792"/>
    </source>
</evidence>
<gene>
    <name evidence="13" type="ORF">TRSC58_04389</name>
</gene>
<name>A0A061J3N0_TRYRA</name>
<dbReference type="EMBL" id="AUPL01004389">
    <property type="protein sequence ID" value="ESL07917.1"/>
    <property type="molecule type" value="Genomic_DNA"/>
</dbReference>
<keyword evidence="8" id="KW-0999">Mitochondrion inner membrane</keyword>
<keyword evidence="14" id="KW-1185">Reference proteome</keyword>
<sequence length="226" mass="26498">MTEYLKDLGKMGPGDPMPPINLGPYDNPLLWNMLDPFGADRGHQRRPMSVSRNFMELHNVPIVFRDQCVHRWVPFHRCIKNLKPVTWGTSNCHEFEEAWMVCRAYETYRSQLLKSKFMELTKDYTAEDKKFFPSLLYLGIPNYMNSFYWSMAASQRLSGWDEKDPANPMMWHEPNRALMRSEFSPTNWERGTMTNATGHKLIPDEIVHDMVPGFPLPEDKRPQLVV</sequence>
<dbReference type="Pfam" id="PF05676">
    <property type="entry name" value="NDUF_B7"/>
    <property type="match status" value="1"/>
</dbReference>
<evidence type="ECO:0000256" key="11">
    <source>
        <dbReference type="ARBA" id="ARBA00023136"/>
    </source>
</evidence>
<dbReference type="InterPro" id="IPR008698">
    <property type="entry name" value="NDUB7"/>
</dbReference>
<evidence type="ECO:0000256" key="3">
    <source>
        <dbReference type="ARBA" id="ARBA00004637"/>
    </source>
</evidence>
<dbReference type="GO" id="GO:0005743">
    <property type="term" value="C:mitochondrial inner membrane"/>
    <property type="evidence" value="ECO:0007669"/>
    <property type="project" value="UniProtKB-SubCell"/>
</dbReference>
<keyword evidence="12" id="KW-1015">Disulfide bond</keyword>
<keyword evidence="10" id="KW-0496">Mitochondrion</keyword>
<comment type="caution">
    <text evidence="13">The sequence shown here is derived from an EMBL/GenBank/DDBJ whole genome shotgun (WGS) entry which is preliminary data.</text>
</comment>
<comment type="subcellular location">
    <subcellularLocation>
        <location evidence="3">Mitochondrion inner membrane</location>
        <topology evidence="3">Peripheral membrane protein</topology>
    </subcellularLocation>
    <subcellularLocation>
        <location evidence="2">Mitochondrion intermembrane space</location>
    </subcellularLocation>
</comment>
<evidence type="ECO:0000256" key="9">
    <source>
        <dbReference type="ARBA" id="ARBA00022982"/>
    </source>
</evidence>
<proteinExistence type="inferred from homology"/>
<comment type="similarity">
    <text evidence="4">Belongs to the complex I NDUFB7 subunit family.</text>
</comment>
<evidence type="ECO:0000256" key="6">
    <source>
        <dbReference type="ARBA" id="ARBA00022448"/>
    </source>
</evidence>
<dbReference type="GO" id="GO:0005758">
    <property type="term" value="C:mitochondrial intermembrane space"/>
    <property type="evidence" value="ECO:0007669"/>
    <property type="project" value="UniProtKB-SubCell"/>
</dbReference>
<keyword evidence="7" id="KW-0679">Respiratory chain</keyword>
<dbReference type="VEuPathDB" id="TriTrypDB:TRSC58_04389"/>
<keyword evidence="11" id="KW-0472">Membrane</keyword>
<comment type="function">
    <text evidence="1">Accessory subunit of the mitochondrial membrane respiratory chain NADH dehydrogenase (Complex I), that is believed not to be involved in catalysis. Complex I functions in the transfer of electrons from NADH to the respiratory chain. The immediate electron acceptor for the enzyme is believed to be ubiquinone.</text>
</comment>
<dbReference type="PANTHER" id="PTHR20900:SF0">
    <property type="entry name" value="NADH DEHYDROGENASE [UBIQUINONE] 1 BETA SUBCOMPLEX SUBUNIT 7"/>
    <property type="match status" value="1"/>
</dbReference>
<protein>
    <recommendedName>
        <fullName evidence="5">NADH dehydrogenase [ubiquinone] 1 beta subcomplex subunit 7</fullName>
    </recommendedName>
</protein>
<dbReference type="AlphaFoldDB" id="A0A061J3N0"/>
<evidence type="ECO:0000256" key="10">
    <source>
        <dbReference type="ARBA" id="ARBA00023128"/>
    </source>
</evidence>
<organism evidence="13 14">
    <name type="scientific">Trypanosoma rangeli SC58</name>
    <dbReference type="NCBI Taxonomy" id="429131"/>
    <lineage>
        <taxon>Eukaryota</taxon>
        <taxon>Discoba</taxon>
        <taxon>Euglenozoa</taxon>
        <taxon>Kinetoplastea</taxon>
        <taxon>Metakinetoplastina</taxon>
        <taxon>Trypanosomatida</taxon>
        <taxon>Trypanosomatidae</taxon>
        <taxon>Trypanosoma</taxon>
        <taxon>Herpetosoma</taxon>
    </lineage>
</organism>
<keyword evidence="9" id="KW-0249">Electron transport</keyword>
<accession>A0A061J3N0</accession>
<dbReference type="OrthoDB" id="268414at2759"/>
<reference evidence="13 14" key="1">
    <citation type="submission" date="2013-07" db="EMBL/GenBank/DDBJ databases">
        <authorList>
            <person name="Stoco P.H."/>
            <person name="Wagner G."/>
            <person name="Gerber A."/>
            <person name="Zaha A."/>
            <person name="Thompson C."/>
            <person name="Bartholomeu D.C."/>
            <person name="Luckemeyer D.D."/>
            <person name="Bahia D."/>
            <person name="Loreto E."/>
            <person name="Prestes E.B."/>
            <person name="Lima F.M."/>
            <person name="Rodrigues-Luiz G."/>
            <person name="Vallejo G.A."/>
            <person name="Filho J.F."/>
            <person name="Monteiro K.M."/>
            <person name="Tyler K.M."/>
            <person name="de Almeida L.G."/>
            <person name="Ortiz M.F."/>
            <person name="Siervo M.A."/>
            <person name="de Moraes M.H."/>
            <person name="Cunha O.L."/>
            <person name="Mendonca-Neto R."/>
            <person name="Silva R."/>
            <person name="Teixeira S.M."/>
            <person name="Murta S.M."/>
            <person name="Sincero T.C."/>
            <person name="Mendes T.A."/>
            <person name="Urmenyi T.P."/>
            <person name="Silva V.G."/>
            <person name="da Rocha W.D."/>
            <person name="Andersson B."/>
            <person name="Romanha A.J."/>
            <person name="Steindel M."/>
            <person name="de Vasconcelos A.T."/>
            <person name="Grisard E.C."/>
        </authorList>
    </citation>
    <scope>NUCLEOTIDE SEQUENCE [LARGE SCALE GENOMIC DNA]</scope>
    <source>
        <strain evidence="13 14">SC58</strain>
    </source>
</reference>
<evidence type="ECO:0000256" key="4">
    <source>
        <dbReference type="ARBA" id="ARBA00008006"/>
    </source>
</evidence>
<keyword evidence="6" id="KW-0813">Transport</keyword>
<evidence type="ECO:0000256" key="2">
    <source>
        <dbReference type="ARBA" id="ARBA00004569"/>
    </source>
</evidence>